<dbReference type="GO" id="GO:0004672">
    <property type="term" value="F:protein kinase activity"/>
    <property type="evidence" value="ECO:0007669"/>
    <property type="project" value="InterPro"/>
</dbReference>
<dbReference type="PANTHER" id="PTHR23257:SF969">
    <property type="entry name" value="INTEGRIN-LINKED PROTEIN KINASE"/>
    <property type="match status" value="1"/>
</dbReference>
<dbReference type="SUPFAM" id="SSF56112">
    <property type="entry name" value="Protein kinase-like (PK-like)"/>
    <property type="match status" value="1"/>
</dbReference>
<dbReference type="Proteomes" id="UP001153555">
    <property type="component" value="Unassembled WGS sequence"/>
</dbReference>
<dbReference type="EMBL" id="CACSLK010014277">
    <property type="protein sequence ID" value="CAA0816613.1"/>
    <property type="molecule type" value="Genomic_DNA"/>
</dbReference>
<dbReference type="GO" id="GO:0007165">
    <property type="term" value="P:signal transduction"/>
    <property type="evidence" value="ECO:0007669"/>
    <property type="project" value="TreeGrafter"/>
</dbReference>
<keyword evidence="3" id="KW-0808">Transferase</keyword>
<name>A0A9N7R8W7_STRHE</name>
<dbReference type="PROSITE" id="PS50011">
    <property type="entry name" value="PROTEIN_KINASE_DOM"/>
    <property type="match status" value="1"/>
</dbReference>
<organism evidence="3 4">
    <name type="scientific">Striga hermonthica</name>
    <name type="common">Purple witchweed</name>
    <name type="synonym">Buchnera hermonthica</name>
    <dbReference type="NCBI Taxonomy" id="68872"/>
    <lineage>
        <taxon>Eukaryota</taxon>
        <taxon>Viridiplantae</taxon>
        <taxon>Streptophyta</taxon>
        <taxon>Embryophyta</taxon>
        <taxon>Tracheophyta</taxon>
        <taxon>Spermatophyta</taxon>
        <taxon>Magnoliopsida</taxon>
        <taxon>eudicotyledons</taxon>
        <taxon>Gunneridae</taxon>
        <taxon>Pentapetalae</taxon>
        <taxon>asterids</taxon>
        <taxon>lamiids</taxon>
        <taxon>Lamiales</taxon>
        <taxon>Orobanchaceae</taxon>
        <taxon>Buchnereae</taxon>
        <taxon>Striga</taxon>
    </lineage>
</organism>
<evidence type="ECO:0000259" key="2">
    <source>
        <dbReference type="PROSITE" id="PS50011"/>
    </source>
</evidence>
<evidence type="ECO:0000313" key="3">
    <source>
        <dbReference type="EMBL" id="CAA0816613.1"/>
    </source>
</evidence>
<dbReference type="InterPro" id="IPR001245">
    <property type="entry name" value="Ser-Thr/Tyr_kinase_cat_dom"/>
</dbReference>
<accession>A0A9N7R8W7</accession>
<dbReference type="InterPro" id="IPR000719">
    <property type="entry name" value="Prot_kinase_dom"/>
</dbReference>
<feature type="domain" description="Protein kinase" evidence="2">
    <location>
        <begin position="1"/>
        <end position="174"/>
    </location>
</feature>
<evidence type="ECO:0000313" key="4">
    <source>
        <dbReference type="Proteomes" id="UP001153555"/>
    </source>
</evidence>
<dbReference type="GO" id="GO:0005737">
    <property type="term" value="C:cytoplasm"/>
    <property type="evidence" value="ECO:0007669"/>
    <property type="project" value="TreeGrafter"/>
</dbReference>
<gene>
    <name evidence="3" type="ORF">SHERM_16479</name>
</gene>
<comment type="caution">
    <text evidence="3">The sequence shown here is derived from an EMBL/GenBank/DDBJ whole genome shotgun (WGS) entry which is preliminary data.</text>
</comment>
<evidence type="ECO:0000256" key="1">
    <source>
        <dbReference type="SAM" id="MobiDB-lite"/>
    </source>
</evidence>
<dbReference type="AlphaFoldDB" id="A0A9N7R8W7"/>
<feature type="compositionally biased region" description="Basic and acidic residues" evidence="1">
    <location>
        <begin position="220"/>
        <end position="229"/>
    </location>
</feature>
<sequence length="324" mass="35975">MLQIARGMEYLHSKKIYHGDLNPFNVLIKARNTGPDVYLLAKVSGFGLSSSVTQKNPTNGAPPHFIWYAPEVLAEHDQKYENGTTSAKYSEKADVYNFGMICFELVKGKVPFEDTHLQGDKTARNIRAGERPLFPFHSPKCVTNLTKRCWQADPAGRPSFALVCRVLRYTKRFLAMNPEHGQGDGGVDLSTEVEGRGLCYGNGGVMWVPYEMFAYRVGEREKARERETSESGSDGGDERADDHFMSPTSRMSPETTLRKLSLSSRKSLEIKQPGTPKGRSSSVRPPHTPGGRGMRMSSEKDLLSLSVSPKTRRRSGPASDSELP</sequence>
<dbReference type="Gene3D" id="1.10.510.10">
    <property type="entry name" value="Transferase(Phosphotransferase) domain 1"/>
    <property type="match status" value="1"/>
</dbReference>
<dbReference type="Pfam" id="PF07714">
    <property type="entry name" value="PK_Tyr_Ser-Thr"/>
    <property type="match status" value="1"/>
</dbReference>
<dbReference type="InterPro" id="IPR011009">
    <property type="entry name" value="Kinase-like_dom_sf"/>
</dbReference>
<proteinExistence type="predicted"/>
<protein>
    <submittedName>
        <fullName evidence="3">Protein kinase superfamily protein</fullName>
    </submittedName>
</protein>
<reference evidence="3" key="1">
    <citation type="submission" date="2019-12" db="EMBL/GenBank/DDBJ databases">
        <authorList>
            <person name="Scholes J."/>
        </authorList>
    </citation>
    <scope>NUCLEOTIDE SEQUENCE</scope>
</reference>
<keyword evidence="4" id="KW-1185">Reference proteome</keyword>
<feature type="region of interest" description="Disordered" evidence="1">
    <location>
        <begin position="220"/>
        <end position="324"/>
    </location>
</feature>
<dbReference type="PANTHER" id="PTHR23257">
    <property type="entry name" value="SERINE-THREONINE PROTEIN KINASE"/>
    <property type="match status" value="1"/>
</dbReference>
<dbReference type="GO" id="GO:0005524">
    <property type="term" value="F:ATP binding"/>
    <property type="evidence" value="ECO:0007669"/>
    <property type="project" value="InterPro"/>
</dbReference>
<feature type="compositionally biased region" description="Polar residues" evidence="1">
    <location>
        <begin position="246"/>
        <end position="255"/>
    </location>
</feature>
<dbReference type="OrthoDB" id="4062651at2759"/>
<dbReference type="InterPro" id="IPR050167">
    <property type="entry name" value="Ser_Thr_protein_kinase"/>
</dbReference>
<keyword evidence="3" id="KW-0418">Kinase</keyword>